<keyword evidence="3" id="KW-1185">Reference proteome</keyword>
<sequence>MSTKLPHAFKLILCDRQTHLCEAWRTELQKLIHSTLRDNSLQVEVQQATFEQMFKNTKIDCVVSPANSFGLMDGGVDWYISEAFGGPEILVPFVQNIIEEEWSGEQNVGTSILINVDTLREGKTNLPKYVAHTPSMRIPLRLSPNDDIVYRCTWAFLNAVKKHNHHNTIDRIDTVLCTGFGTGTGRFPVDTCAKQMLLACSNFINAPANGGSNKLSENTRSGPSPYNSYLRSWEYARAIHSEVEKVSDDS</sequence>
<name>A0ABR2WTC3_9FUNG</name>
<dbReference type="InterPro" id="IPR028071">
    <property type="entry name" value="Macro-like_dom"/>
</dbReference>
<dbReference type="Pfam" id="PF14519">
    <property type="entry name" value="Macro_2"/>
    <property type="match status" value="1"/>
</dbReference>
<dbReference type="SUPFAM" id="SSF52949">
    <property type="entry name" value="Macro domain-like"/>
    <property type="match status" value="1"/>
</dbReference>
<proteinExistence type="predicted"/>
<dbReference type="SMART" id="SM00506">
    <property type="entry name" value="A1pp"/>
    <property type="match status" value="1"/>
</dbReference>
<protein>
    <recommendedName>
        <fullName evidence="1">Macro domain-containing protein</fullName>
    </recommendedName>
</protein>
<organism evidence="2 3">
    <name type="scientific">Basidiobolus ranarum</name>
    <dbReference type="NCBI Taxonomy" id="34480"/>
    <lineage>
        <taxon>Eukaryota</taxon>
        <taxon>Fungi</taxon>
        <taxon>Fungi incertae sedis</taxon>
        <taxon>Zoopagomycota</taxon>
        <taxon>Entomophthoromycotina</taxon>
        <taxon>Basidiobolomycetes</taxon>
        <taxon>Basidiobolales</taxon>
        <taxon>Basidiobolaceae</taxon>
        <taxon>Basidiobolus</taxon>
    </lineage>
</organism>
<dbReference type="InterPro" id="IPR043472">
    <property type="entry name" value="Macro_dom-like"/>
</dbReference>
<dbReference type="InterPro" id="IPR002589">
    <property type="entry name" value="Macro_dom"/>
</dbReference>
<evidence type="ECO:0000313" key="3">
    <source>
        <dbReference type="Proteomes" id="UP001479436"/>
    </source>
</evidence>
<reference evidence="2 3" key="1">
    <citation type="submission" date="2023-04" db="EMBL/GenBank/DDBJ databases">
        <title>Genome of Basidiobolus ranarum AG-B5.</title>
        <authorList>
            <person name="Stajich J.E."/>
            <person name="Carter-House D."/>
            <person name="Gryganskyi A."/>
        </authorList>
    </citation>
    <scope>NUCLEOTIDE SEQUENCE [LARGE SCALE GENOMIC DNA]</scope>
    <source>
        <strain evidence="2 3">AG-B5</strain>
    </source>
</reference>
<dbReference type="Proteomes" id="UP001479436">
    <property type="component" value="Unassembled WGS sequence"/>
</dbReference>
<dbReference type="EMBL" id="JASJQH010000377">
    <property type="protein sequence ID" value="KAK9764729.1"/>
    <property type="molecule type" value="Genomic_DNA"/>
</dbReference>
<feature type="domain" description="Macro" evidence="1">
    <location>
        <begin position="30"/>
        <end position="250"/>
    </location>
</feature>
<evidence type="ECO:0000313" key="2">
    <source>
        <dbReference type="EMBL" id="KAK9764729.1"/>
    </source>
</evidence>
<evidence type="ECO:0000259" key="1">
    <source>
        <dbReference type="PROSITE" id="PS51154"/>
    </source>
</evidence>
<comment type="caution">
    <text evidence="2">The sequence shown here is derived from an EMBL/GenBank/DDBJ whole genome shotgun (WGS) entry which is preliminary data.</text>
</comment>
<gene>
    <name evidence="2" type="ORF">K7432_007541</name>
</gene>
<dbReference type="PROSITE" id="PS51154">
    <property type="entry name" value="MACRO"/>
    <property type="match status" value="1"/>
</dbReference>
<dbReference type="Gene3D" id="3.40.220.10">
    <property type="entry name" value="Leucine Aminopeptidase, subunit E, domain 1"/>
    <property type="match status" value="1"/>
</dbReference>
<accession>A0ABR2WTC3</accession>